<dbReference type="Pfam" id="PF02738">
    <property type="entry name" value="MoCoBD_1"/>
    <property type="match status" value="1"/>
</dbReference>
<dbReference type="EMBL" id="QNRO01000011">
    <property type="protein sequence ID" value="RBP28601.1"/>
    <property type="molecule type" value="Genomic_DNA"/>
</dbReference>
<dbReference type="AlphaFoldDB" id="A0A366GMI8"/>
<dbReference type="OrthoDB" id="9767994at2"/>
<dbReference type="PROSITE" id="PS51318">
    <property type="entry name" value="TAT"/>
    <property type="match status" value="1"/>
</dbReference>
<accession>A0A366GMI8</accession>
<dbReference type="InterPro" id="IPR052516">
    <property type="entry name" value="N-heterocyclic_Hydroxylase"/>
</dbReference>
<dbReference type="Pfam" id="PF20256">
    <property type="entry name" value="MoCoBD_2"/>
    <property type="match status" value="2"/>
</dbReference>
<dbReference type="GO" id="GO:0016491">
    <property type="term" value="F:oxidoreductase activity"/>
    <property type="evidence" value="ECO:0007669"/>
    <property type="project" value="InterPro"/>
</dbReference>
<comment type="caution">
    <text evidence="2">The sequence shown here is derived from an EMBL/GenBank/DDBJ whole genome shotgun (WGS) entry which is preliminary data.</text>
</comment>
<dbReference type="PANTHER" id="PTHR47495:SF3">
    <property type="entry name" value="BLR6219 PROTEIN"/>
    <property type="match status" value="1"/>
</dbReference>
<dbReference type="InterPro" id="IPR006311">
    <property type="entry name" value="TAT_signal"/>
</dbReference>
<dbReference type="Gene3D" id="3.30.365.10">
    <property type="entry name" value="Aldehyde oxidase/xanthine dehydrogenase, molybdopterin binding domain"/>
    <property type="match status" value="4"/>
</dbReference>
<dbReference type="InterPro" id="IPR046867">
    <property type="entry name" value="AldOxase/xan_DH_MoCoBD2"/>
</dbReference>
<dbReference type="InterPro" id="IPR037165">
    <property type="entry name" value="AldOxase/xan_DH_Mopterin-bd_sf"/>
</dbReference>
<protein>
    <submittedName>
        <fullName evidence="2">Isoquinoline 1-oxidoreductase beta subunit</fullName>
    </submittedName>
</protein>
<dbReference type="PANTHER" id="PTHR47495">
    <property type="entry name" value="ALDEHYDE DEHYDROGENASE"/>
    <property type="match status" value="1"/>
</dbReference>
<dbReference type="InterPro" id="IPR012368">
    <property type="entry name" value="OxRdtase_Mopterin-bd_su_IorB"/>
</dbReference>
<dbReference type="Proteomes" id="UP000252995">
    <property type="component" value="Unassembled WGS sequence"/>
</dbReference>
<dbReference type="Gene3D" id="3.90.1170.50">
    <property type="entry name" value="Aldehyde oxidase/xanthine dehydrogenase, a/b hammerhead"/>
    <property type="match status" value="1"/>
</dbReference>
<feature type="domain" description="Aldehyde oxidase/xanthine dehydrogenase a/b hammerhead" evidence="1">
    <location>
        <begin position="231"/>
        <end position="320"/>
    </location>
</feature>
<dbReference type="InterPro" id="IPR008274">
    <property type="entry name" value="AldOxase/xan_DH_MoCoBD1"/>
</dbReference>
<organism evidence="2 3">
    <name type="scientific">Marinobacter pelagius</name>
    <dbReference type="NCBI Taxonomy" id="379482"/>
    <lineage>
        <taxon>Bacteria</taxon>
        <taxon>Pseudomonadati</taxon>
        <taxon>Pseudomonadota</taxon>
        <taxon>Gammaproteobacteria</taxon>
        <taxon>Pseudomonadales</taxon>
        <taxon>Marinobacteraceae</taxon>
        <taxon>Marinobacter</taxon>
    </lineage>
</organism>
<proteinExistence type="predicted"/>
<dbReference type="SMART" id="SM01008">
    <property type="entry name" value="Ald_Xan_dh_C"/>
    <property type="match status" value="1"/>
</dbReference>
<dbReference type="SUPFAM" id="SSF56003">
    <property type="entry name" value="Molybdenum cofactor-binding domain"/>
    <property type="match status" value="2"/>
</dbReference>
<evidence type="ECO:0000313" key="2">
    <source>
        <dbReference type="EMBL" id="RBP28601.1"/>
    </source>
</evidence>
<dbReference type="RefSeq" id="WP_113862950.1">
    <property type="nucleotide sequence ID" value="NZ_QNRO01000011.1"/>
</dbReference>
<gene>
    <name evidence="2" type="ORF">DET50_111106</name>
</gene>
<name>A0A366GMI8_9GAMM</name>
<reference evidence="2 3" key="1">
    <citation type="submission" date="2018-06" db="EMBL/GenBank/DDBJ databases">
        <title>Freshwater and sediment microbial communities from various areas in North America, analyzing microbe dynamics in response to fracking.</title>
        <authorList>
            <person name="Lamendella R."/>
        </authorList>
    </citation>
    <scope>NUCLEOTIDE SEQUENCE [LARGE SCALE GENOMIC DNA]</scope>
    <source>
        <strain evidence="2 3">114J</strain>
    </source>
</reference>
<evidence type="ECO:0000313" key="3">
    <source>
        <dbReference type="Proteomes" id="UP000252995"/>
    </source>
</evidence>
<sequence length="777" mass="84651">MSRSDDKLLLANVSRRRFLMGLAGGSALVLAARWDMPLANEKAQFGAGAMPGGWVDDPNVFIHIDSDGTVTVVNNRSEMGQGIRTSLVLLAADELGADWDRVKVRQAEANQEKYGNQNTDGSRSMRHWYDPMRRAAAAARLMLEQAAANQWSVPLHEVRTDIHKVIHIPSGKELGFGELAKAARGLDVPGRNDLVLKTADELRFIGRESGYINGKLESAYPKAIDGEDIVTGKAIFGADVEVENPLYAVIARPPVYGSKLESYDDSETLKVPGVQKTLEIEGTGQPAGFSPLGGVAVVATNTWAAIEGRRKLKIQWDNGPAGDNASYTSESYRKALEERAQSPGRVIRENGDVEGALKQAGKTVSATYYMPHMAQSPMEPMVATVVVKNGEAEVWAPVQNPRATRDTVAGRLGMDREKVRVNVTLLGGGFGRKSKPDYAAEAASVAQAFEGRPVRLQWTREDDIHHAYFHAVSVDHLEAGLDSDGNALAWRHRTLSPSIGSLFAPDPEHKGEFELGMGFNTMPFSIPAIRLENPPAPAHVRIGWFRSVYNLPHAWAIQSFAHEVSVAAGRDHRDYVLELLGPGREIHNLTVGDGWNYGEDPDMHPIDTGRMRAVVEKATAAAGWGKELPEGRGMGLAFHHSFVSYTAIVFDVEVDDSGNVIIHRADIAFDCGRQANPERIHSQLEGACVMGIGVALMSEVTFKHGVVQQDNFDTYLLPRMPDAPKEIHIHLMDRQDEPMGGVGEPGLPPVAPALCNAIYAATGKRIRRLPVGDQLKA</sequence>
<dbReference type="InterPro" id="IPR000674">
    <property type="entry name" value="Ald_Oxase/Xan_DH_a/b"/>
</dbReference>
<evidence type="ECO:0000259" key="1">
    <source>
        <dbReference type="SMART" id="SM01008"/>
    </source>
</evidence>
<dbReference type="STRING" id="379482.SAMN04487961_1929"/>
<dbReference type="PIRSF" id="PIRSF036389">
    <property type="entry name" value="IOR_B"/>
    <property type="match status" value="1"/>
</dbReference>